<evidence type="ECO:0000313" key="2">
    <source>
        <dbReference type="EMBL" id="POV95667.1"/>
    </source>
</evidence>
<gene>
    <name evidence="2" type="ORF">PSHT_15533</name>
</gene>
<accession>A0A2S4UEF4</accession>
<comment type="caution">
    <text evidence="2">The sequence shown here is derived from an EMBL/GenBank/DDBJ whole genome shotgun (WGS) entry which is preliminary data.</text>
</comment>
<dbReference type="EMBL" id="PKSM01000405">
    <property type="protein sequence ID" value="POV95667.1"/>
    <property type="molecule type" value="Genomic_DNA"/>
</dbReference>
<sequence>MAEMAESESKPEHEMEHQRLGEQGDLVIEGLRKLIRAYSSLAAWRNNRASIEEVMSSLSIDENGLQGEDLRSATHDSSNIKKAPHPSLGTLDPYNSRKKQK</sequence>
<reference evidence="3" key="3">
    <citation type="journal article" date="2018" name="Mol. Plant Microbe Interact.">
        <title>Genome sequence resources for the wheat stripe rust pathogen (Puccinia striiformis f. sp. tritici) and the barley stripe rust pathogen (Puccinia striiformis f. sp. hordei).</title>
        <authorList>
            <person name="Xia C."/>
            <person name="Wang M."/>
            <person name="Yin C."/>
            <person name="Cornejo O.E."/>
            <person name="Hulbert S.H."/>
            <person name="Chen X."/>
        </authorList>
    </citation>
    <scope>NUCLEOTIDE SEQUENCE [LARGE SCALE GENOMIC DNA]</scope>
    <source>
        <strain evidence="3">93TX-2</strain>
    </source>
</reference>
<reference evidence="2 3" key="1">
    <citation type="submission" date="2017-12" db="EMBL/GenBank/DDBJ databases">
        <title>Gene loss provides genomic basis for host adaptation in cereal stripe rust fungi.</title>
        <authorList>
            <person name="Xia C."/>
        </authorList>
    </citation>
    <scope>NUCLEOTIDE SEQUENCE [LARGE SCALE GENOMIC DNA]</scope>
    <source>
        <strain evidence="2 3">93TX-2</strain>
    </source>
</reference>
<feature type="region of interest" description="Disordered" evidence="1">
    <location>
        <begin position="61"/>
        <end position="101"/>
    </location>
</feature>
<keyword evidence="3" id="KW-1185">Reference proteome</keyword>
<evidence type="ECO:0000256" key="1">
    <source>
        <dbReference type="SAM" id="MobiDB-lite"/>
    </source>
</evidence>
<dbReference type="VEuPathDB" id="FungiDB:PSHT_15533"/>
<proteinExistence type="predicted"/>
<dbReference type="AlphaFoldDB" id="A0A2S4UEF4"/>
<feature type="region of interest" description="Disordered" evidence="1">
    <location>
        <begin position="1"/>
        <end position="22"/>
    </location>
</feature>
<name>A0A2S4UEF4_9BASI</name>
<dbReference type="Proteomes" id="UP000238274">
    <property type="component" value="Unassembled WGS sequence"/>
</dbReference>
<evidence type="ECO:0000313" key="3">
    <source>
        <dbReference type="Proteomes" id="UP000238274"/>
    </source>
</evidence>
<protein>
    <submittedName>
        <fullName evidence="2">Uncharacterized protein</fullName>
    </submittedName>
</protein>
<feature type="compositionally biased region" description="Basic and acidic residues" evidence="1">
    <location>
        <begin position="7"/>
        <end position="22"/>
    </location>
</feature>
<organism evidence="2 3">
    <name type="scientific">Puccinia striiformis</name>
    <dbReference type="NCBI Taxonomy" id="27350"/>
    <lineage>
        <taxon>Eukaryota</taxon>
        <taxon>Fungi</taxon>
        <taxon>Dikarya</taxon>
        <taxon>Basidiomycota</taxon>
        <taxon>Pucciniomycotina</taxon>
        <taxon>Pucciniomycetes</taxon>
        <taxon>Pucciniales</taxon>
        <taxon>Pucciniaceae</taxon>
        <taxon>Puccinia</taxon>
    </lineage>
</organism>
<reference evidence="3" key="2">
    <citation type="journal article" date="2018" name="BMC Genomics">
        <title>Genomic insights into host adaptation between the wheat stripe rust pathogen (Puccinia striiformis f. sp. tritici) and the barley stripe rust pathogen (Puccinia striiformis f. sp. hordei).</title>
        <authorList>
            <person name="Xia C."/>
            <person name="Wang M."/>
            <person name="Yin C."/>
            <person name="Cornejo O.E."/>
            <person name="Hulbert S.H."/>
            <person name="Chen X."/>
        </authorList>
    </citation>
    <scope>NUCLEOTIDE SEQUENCE [LARGE SCALE GENOMIC DNA]</scope>
    <source>
        <strain evidence="3">93TX-2</strain>
    </source>
</reference>